<comment type="caution">
    <text evidence="2">The sequence shown here is derived from an EMBL/GenBank/DDBJ whole genome shotgun (WGS) entry which is preliminary data.</text>
</comment>
<proteinExistence type="predicted"/>
<dbReference type="EMBL" id="BMJB01000002">
    <property type="protein sequence ID" value="GGA76114.1"/>
    <property type="molecule type" value="Genomic_DNA"/>
</dbReference>
<evidence type="ECO:0000256" key="1">
    <source>
        <dbReference type="SAM" id="SignalP"/>
    </source>
</evidence>
<reference evidence="2" key="1">
    <citation type="journal article" date="2014" name="Int. J. Syst. Evol. Microbiol.">
        <title>Complete genome sequence of Corynebacterium casei LMG S-19264T (=DSM 44701T), isolated from a smear-ripened cheese.</title>
        <authorList>
            <consortium name="US DOE Joint Genome Institute (JGI-PGF)"/>
            <person name="Walter F."/>
            <person name="Albersmeier A."/>
            <person name="Kalinowski J."/>
            <person name="Ruckert C."/>
        </authorList>
    </citation>
    <scope>NUCLEOTIDE SEQUENCE</scope>
    <source>
        <strain evidence="2">CGMCC 1.15447</strain>
    </source>
</reference>
<accession>A0A916W898</accession>
<feature type="chain" id="PRO_5036724827" evidence="1">
    <location>
        <begin position="20"/>
        <end position="175"/>
    </location>
</feature>
<sequence>MSFSRWTLIAALLALPACMHGQSSCLNGLPDTLHSAVEHDNWKIVQSGDLSEADQRVWSNNHPSDCAGVAAGNFSSKAKQSFIVALIQHDGQNNLLEKVDLVYLKKDKPIIEDAVTTQAIATPYVVWRLPKGRYLGIDGTKASISRDSFVFEKLVGPASQYYYQGNNLRSFVLSR</sequence>
<protein>
    <submittedName>
        <fullName evidence="2">Uncharacterized protein</fullName>
    </submittedName>
</protein>
<name>A0A916W898_9BACT</name>
<dbReference type="AlphaFoldDB" id="A0A916W898"/>
<dbReference type="Proteomes" id="UP000648801">
    <property type="component" value="Unassembled WGS sequence"/>
</dbReference>
<feature type="signal peptide" evidence="1">
    <location>
        <begin position="1"/>
        <end position="19"/>
    </location>
</feature>
<reference evidence="2" key="2">
    <citation type="submission" date="2020-09" db="EMBL/GenBank/DDBJ databases">
        <authorList>
            <person name="Sun Q."/>
            <person name="Zhou Y."/>
        </authorList>
    </citation>
    <scope>NUCLEOTIDE SEQUENCE</scope>
    <source>
        <strain evidence="2">CGMCC 1.15447</strain>
    </source>
</reference>
<evidence type="ECO:0000313" key="3">
    <source>
        <dbReference type="Proteomes" id="UP000648801"/>
    </source>
</evidence>
<evidence type="ECO:0000313" key="2">
    <source>
        <dbReference type="EMBL" id="GGA76114.1"/>
    </source>
</evidence>
<dbReference type="RefSeq" id="WP_188760266.1">
    <property type="nucleotide sequence ID" value="NZ_BMJB01000002.1"/>
</dbReference>
<keyword evidence="3" id="KW-1185">Reference proteome</keyword>
<gene>
    <name evidence="2" type="ORF">GCM10011507_29390</name>
</gene>
<keyword evidence="1" id="KW-0732">Signal</keyword>
<organism evidence="2 3">
    <name type="scientific">Edaphobacter acidisoli</name>
    <dbReference type="NCBI Taxonomy" id="2040573"/>
    <lineage>
        <taxon>Bacteria</taxon>
        <taxon>Pseudomonadati</taxon>
        <taxon>Acidobacteriota</taxon>
        <taxon>Terriglobia</taxon>
        <taxon>Terriglobales</taxon>
        <taxon>Acidobacteriaceae</taxon>
        <taxon>Edaphobacter</taxon>
    </lineage>
</organism>